<evidence type="ECO:0000256" key="10">
    <source>
        <dbReference type="ARBA" id="ARBA00022982"/>
    </source>
</evidence>
<feature type="transmembrane region" description="Helical" evidence="18">
    <location>
        <begin position="117"/>
        <end position="136"/>
    </location>
</feature>
<feature type="transmembrane region" description="Helical" evidence="18">
    <location>
        <begin position="54"/>
        <end position="76"/>
    </location>
</feature>
<evidence type="ECO:0000256" key="17">
    <source>
        <dbReference type="ARBA" id="ARBA00049551"/>
    </source>
</evidence>
<keyword evidence="12" id="KW-0520">NAD</keyword>
<feature type="transmembrane region" description="Helical" evidence="18">
    <location>
        <begin position="252"/>
        <end position="271"/>
    </location>
</feature>
<dbReference type="EMBL" id="Z71701">
    <property type="protein sequence ID" value="CAA96382.1"/>
    <property type="molecule type" value="Genomic_DNA"/>
</dbReference>
<keyword evidence="10" id="KW-0249">Electron transport</keyword>
<evidence type="ECO:0000256" key="11">
    <source>
        <dbReference type="ARBA" id="ARBA00022989"/>
    </source>
</evidence>
<proteinExistence type="inferred from homology"/>
<evidence type="ECO:0000256" key="3">
    <source>
        <dbReference type="ARBA" id="ARBA00012944"/>
    </source>
</evidence>
<evidence type="ECO:0000256" key="8">
    <source>
        <dbReference type="ARBA" id="ARBA00022792"/>
    </source>
</evidence>
<dbReference type="GO" id="GO:0005743">
    <property type="term" value="C:mitochondrial inner membrane"/>
    <property type="evidence" value="ECO:0007669"/>
    <property type="project" value="UniProtKB-SubCell"/>
</dbReference>
<feature type="transmembrane region" description="Helical" evidence="18">
    <location>
        <begin position="291"/>
        <end position="308"/>
    </location>
</feature>
<feature type="transmembrane region" description="Helical" evidence="18">
    <location>
        <begin position="179"/>
        <end position="204"/>
    </location>
</feature>
<comment type="subcellular location">
    <subcellularLocation>
        <location evidence="1">Mitochondrion inner membrane</location>
        <topology evidence="1">Multi-pass membrane protein</topology>
    </subcellularLocation>
</comment>
<dbReference type="Pfam" id="PF00361">
    <property type="entry name" value="Proton_antipo_M"/>
    <property type="match status" value="1"/>
</dbReference>
<dbReference type="PANTHER" id="PTHR46552:SF1">
    <property type="entry name" value="NADH-UBIQUINONE OXIDOREDUCTASE CHAIN 2"/>
    <property type="match status" value="1"/>
</dbReference>
<evidence type="ECO:0000256" key="18">
    <source>
        <dbReference type="SAM" id="Phobius"/>
    </source>
</evidence>
<feature type="transmembrane region" description="Helical" evidence="18">
    <location>
        <begin position="224"/>
        <end position="243"/>
    </location>
</feature>
<evidence type="ECO:0000256" key="16">
    <source>
        <dbReference type="ARBA" id="ARBA00031028"/>
    </source>
</evidence>
<evidence type="ECO:0000256" key="12">
    <source>
        <dbReference type="ARBA" id="ARBA00023027"/>
    </source>
</evidence>
<dbReference type="InterPro" id="IPR001750">
    <property type="entry name" value="ND/Mrp_TM"/>
</dbReference>
<keyword evidence="13" id="KW-0830">Ubiquinone</keyword>
<evidence type="ECO:0000259" key="19">
    <source>
        <dbReference type="Pfam" id="PF00361"/>
    </source>
</evidence>
<dbReference type="GO" id="GO:0008137">
    <property type="term" value="F:NADH dehydrogenase (ubiquinone) activity"/>
    <property type="evidence" value="ECO:0007669"/>
    <property type="project" value="UniProtKB-EC"/>
</dbReference>
<evidence type="ECO:0000256" key="15">
    <source>
        <dbReference type="ARBA" id="ARBA00023136"/>
    </source>
</evidence>
<dbReference type="EC" id="7.1.1.2" evidence="3"/>
<evidence type="ECO:0000256" key="4">
    <source>
        <dbReference type="ARBA" id="ARBA00021008"/>
    </source>
</evidence>
<dbReference type="PANTHER" id="PTHR46552">
    <property type="entry name" value="NADH-UBIQUINONE OXIDOREDUCTASE CHAIN 2"/>
    <property type="match status" value="1"/>
</dbReference>
<evidence type="ECO:0000256" key="6">
    <source>
        <dbReference type="ARBA" id="ARBA00022660"/>
    </source>
</evidence>
<feature type="transmembrane region" description="Helical" evidence="18">
    <location>
        <begin position="82"/>
        <end position="105"/>
    </location>
</feature>
<evidence type="ECO:0000256" key="5">
    <source>
        <dbReference type="ARBA" id="ARBA00022448"/>
    </source>
</evidence>
<evidence type="ECO:0000256" key="2">
    <source>
        <dbReference type="ARBA" id="ARBA00007012"/>
    </source>
</evidence>
<dbReference type="AlphaFoldDB" id="O21351"/>
<feature type="transmembrane region" description="Helical" evidence="18">
    <location>
        <begin position="148"/>
        <end position="167"/>
    </location>
</feature>
<dbReference type="GO" id="GO:0006120">
    <property type="term" value="P:mitochondrial electron transport, NADH to ubiquinone"/>
    <property type="evidence" value="ECO:0007669"/>
    <property type="project" value="TreeGrafter"/>
</dbReference>
<keyword evidence="8" id="KW-0999">Mitochondrion inner membrane</keyword>
<evidence type="ECO:0000256" key="7">
    <source>
        <dbReference type="ARBA" id="ARBA00022692"/>
    </source>
</evidence>
<comment type="catalytic activity">
    <reaction evidence="17">
        <text>a ubiquinone + NADH + 5 H(+)(in) = a ubiquinol + NAD(+) + 4 H(+)(out)</text>
        <dbReference type="Rhea" id="RHEA:29091"/>
        <dbReference type="Rhea" id="RHEA-COMP:9565"/>
        <dbReference type="Rhea" id="RHEA-COMP:9566"/>
        <dbReference type="ChEBI" id="CHEBI:15378"/>
        <dbReference type="ChEBI" id="CHEBI:16389"/>
        <dbReference type="ChEBI" id="CHEBI:17976"/>
        <dbReference type="ChEBI" id="CHEBI:57540"/>
        <dbReference type="ChEBI" id="CHEBI:57945"/>
        <dbReference type="EC" id="7.1.1.2"/>
    </reaction>
</comment>
<name>O21351_9EUPU</name>
<feature type="transmembrane region" description="Helical" evidence="18">
    <location>
        <begin position="20"/>
        <end position="42"/>
    </location>
</feature>
<comment type="similarity">
    <text evidence="2">Belongs to the complex I subunit 2 family.</text>
</comment>
<keyword evidence="11 18" id="KW-1133">Transmembrane helix</keyword>
<evidence type="ECO:0000256" key="1">
    <source>
        <dbReference type="ARBA" id="ARBA00004448"/>
    </source>
</evidence>
<organism evidence="20">
    <name type="scientific">Euhadra herklotsi</name>
    <dbReference type="NCBI Taxonomy" id="58912"/>
    <lineage>
        <taxon>Eukaryota</taxon>
        <taxon>Metazoa</taxon>
        <taxon>Spiralia</taxon>
        <taxon>Lophotrochozoa</taxon>
        <taxon>Mollusca</taxon>
        <taxon>Gastropoda</taxon>
        <taxon>Heterobranchia</taxon>
        <taxon>Euthyneura</taxon>
        <taxon>Panpulmonata</taxon>
        <taxon>Eupulmonata</taxon>
        <taxon>Stylommatophora</taxon>
        <taxon>Helicina</taxon>
        <taxon>Camaenoidea</taxon>
        <taxon>Camaenidae</taxon>
        <taxon>Bradybaeninae</taxon>
        <taxon>Euhadra</taxon>
    </lineage>
</organism>
<keyword evidence="7 18" id="KW-0812">Transmembrane</keyword>
<evidence type="ECO:0000256" key="13">
    <source>
        <dbReference type="ARBA" id="ARBA00023075"/>
    </source>
</evidence>
<keyword evidence="5" id="KW-0813">Transport</keyword>
<geneLocation type="mitochondrion" evidence="20"/>
<keyword evidence="15 18" id="KW-0472">Membrane</keyword>
<feature type="domain" description="NADH:quinone oxidoreductase/Mrp antiporter transmembrane" evidence="19">
    <location>
        <begin position="22"/>
        <end position="213"/>
    </location>
</feature>
<keyword evidence="14 20" id="KW-0496">Mitochondrion</keyword>
<dbReference type="InterPro" id="IPR050175">
    <property type="entry name" value="Complex_I_Subunit_2"/>
</dbReference>
<reference evidence="20" key="1">
    <citation type="submission" date="1996-05" db="EMBL/GenBank/DDBJ databases">
        <title>Evolution of pulmonate gastropod mitochondrial genomes: comparisons of complete gene organization of Euhadra, Cepaea and Albinaria and implications of unusual tRNA secondary structures.</title>
        <authorList>
            <person name="Yamazaki N."/>
            <person name="Ueshima R."/>
            <person name="Terrett J.A."/>
            <person name="Yokobori S."/>
            <person name="Kaifu M."/>
            <person name="Segawa R."/>
            <person name="Kobayashi T."/>
            <person name="Numachi K."/>
            <person name="Ueda T."/>
            <person name="Nishikawa K."/>
            <person name="Watanabe K."/>
            <person name="Thomas R.H."/>
        </authorList>
    </citation>
    <scope>NUCLEOTIDE SEQUENCE</scope>
    <source>
        <tissue evidence="20">Hepatopancreas</tissue>
    </source>
</reference>
<accession>O21351</accession>
<keyword evidence="6" id="KW-0679">Respiratory chain</keyword>
<sequence length="309" mass="36011">MYFLVLSGVLILSMICGLYVSNMVIMVFFMEIMLFTFLFMMYNQKSLSYGASCIKYFMTQNMASLLLFITCLLYTINSFSVGLWYTFMSMTGLLLKLGAFPMHFWVIPVMQEMSFPLLGFLSIPMKVLPLSMFNTFLLNPFMVKPYNFIFVVAIFSMMMGMLLGLTVSNAWCVSRILYYTYWLVFFFALSSMDTIIKYFILYALYKALLWCLSYLSSMLNSLSFFGMSGLPPFAVFFGKVLVLSKLCSSMDIIVFVVVALLTSAFSLFYYLKYSFWFFLQMKLATVLNWPVFIMFFCINMCSIFLMFFY</sequence>
<evidence type="ECO:0000256" key="14">
    <source>
        <dbReference type="ARBA" id="ARBA00023128"/>
    </source>
</evidence>
<protein>
    <recommendedName>
        <fullName evidence="4">NADH-ubiquinone oxidoreductase chain 2</fullName>
        <ecNumber evidence="3">7.1.1.2</ecNumber>
    </recommendedName>
    <alternativeName>
        <fullName evidence="16">NADH dehydrogenase subunit 2</fullName>
    </alternativeName>
</protein>
<evidence type="ECO:0000256" key="9">
    <source>
        <dbReference type="ARBA" id="ARBA00022967"/>
    </source>
</evidence>
<keyword evidence="9" id="KW-1278">Translocase</keyword>
<evidence type="ECO:0000313" key="20">
    <source>
        <dbReference type="EMBL" id="CAA96382.1"/>
    </source>
</evidence>
<feature type="non-terminal residue" evidence="20">
    <location>
        <position position="309"/>
    </location>
</feature>